<dbReference type="CDD" id="cd02089">
    <property type="entry name" value="P-type_ATPase_Ca_prok"/>
    <property type="match status" value="1"/>
</dbReference>
<evidence type="ECO:0000259" key="16">
    <source>
        <dbReference type="SMART" id="SM00831"/>
    </source>
</evidence>
<dbReference type="InterPro" id="IPR044492">
    <property type="entry name" value="P_typ_ATPase_HD_dom"/>
</dbReference>
<dbReference type="InterPro" id="IPR004014">
    <property type="entry name" value="ATPase_P-typ_cation-transptr_N"/>
</dbReference>
<dbReference type="Gene3D" id="3.40.50.1000">
    <property type="entry name" value="HAD superfamily/HAD-like"/>
    <property type="match status" value="1"/>
</dbReference>
<dbReference type="Pfam" id="PF00690">
    <property type="entry name" value="Cation_ATPase_N"/>
    <property type="match status" value="1"/>
</dbReference>
<evidence type="ECO:0000256" key="14">
    <source>
        <dbReference type="ARBA" id="ARBA00048694"/>
    </source>
</evidence>
<dbReference type="InterPro" id="IPR018303">
    <property type="entry name" value="ATPase_P-typ_P_site"/>
</dbReference>
<evidence type="ECO:0000256" key="1">
    <source>
        <dbReference type="ARBA" id="ARBA00004651"/>
    </source>
</evidence>
<accession>A0A256L8M8</accession>
<evidence type="ECO:0000313" key="20">
    <source>
        <dbReference type="Proteomes" id="UP000216316"/>
    </source>
</evidence>
<protein>
    <recommendedName>
        <fullName evidence="3">P-type Ca(2+) transporter</fullName>
        <ecNumber evidence="3">7.2.2.10</ecNumber>
    </recommendedName>
</protein>
<comment type="subcellular location">
    <subcellularLocation>
        <location evidence="1">Cell membrane</location>
        <topology evidence="1">Multi-pass membrane protein</topology>
    </subcellularLocation>
</comment>
<keyword evidence="9" id="KW-0106">Calcium</keyword>
<dbReference type="GO" id="GO:0046872">
    <property type="term" value="F:metal ion binding"/>
    <property type="evidence" value="ECO:0007669"/>
    <property type="project" value="UniProtKB-KW"/>
</dbReference>
<dbReference type="InterPro" id="IPR036412">
    <property type="entry name" value="HAD-like_sf"/>
</dbReference>
<keyword evidence="11" id="KW-1278">Translocase</keyword>
<dbReference type="PANTHER" id="PTHR43294:SF21">
    <property type="entry name" value="CATION TRANSPORTING ATPASE"/>
    <property type="match status" value="1"/>
</dbReference>
<feature type="transmembrane region" description="Helical" evidence="15">
    <location>
        <begin position="249"/>
        <end position="269"/>
    </location>
</feature>
<organism evidence="18 19">
    <name type="scientific">Lactobacillus taiwanensis</name>
    <dbReference type="NCBI Taxonomy" id="508451"/>
    <lineage>
        <taxon>Bacteria</taxon>
        <taxon>Bacillati</taxon>
        <taxon>Bacillota</taxon>
        <taxon>Bacilli</taxon>
        <taxon>Lactobacillales</taxon>
        <taxon>Lactobacillaceae</taxon>
        <taxon>Lactobacillus</taxon>
    </lineage>
</organism>
<dbReference type="GO" id="GO:0005388">
    <property type="term" value="F:P-type calcium transporter activity"/>
    <property type="evidence" value="ECO:0007669"/>
    <property type="project" value="UniProtKB-EC"/>
</dbReference>
<dbReference type="InterPro" id="IPR008250">
    <property type="entry name" value="ATPase_P-typ_transduc_dom_A_sf"/>
</dbReference>
<dbReference type="GO" id="GO:0016887">
    <property type="term" value="F:ATP hydrolysis activity"/>
    <property type="evidence" value="ECO:0007669"/>
    <property type="project" value="InterPro"/>
</dbReference>
<evidence type="ECO:0000256" key="6">
    <source>
        <dbReference type="ARBA" id="ARBA00022692"/>
    </source>
</evidence>
<comment type="similarity">
    <text evidence="2">Belongs to the cation transport ATPase (P-type) (TC 3.A.3) family. Type IIA subfamily.</text>
</comment>
<evidence type="ECO:0000313" key="19">
    <source>
        <dbReference type="Proteomes" id="UP000215828"/>
    </source>
</evidence>
<dbReference type="PRINTS" id="PR00119">
    <property type="entry name" value="CATATPASE"/>
</dbReference>
<dbReference type="SMART" id="SM00831">
    <property type="entry name" value="Cation_ATPase_N"/>
    <property type="match status" value="1"/>
</dbReference>
<dbReference type="FunFam" id="2.70.150.10:FF:000016">
    <property type="entry name" value="Calcium-transporting P-type ATPase putative"/>
    <property type="match status" value="1"/>
</dbReference>
<evidence type="ECO:0000256" key="15">
    <source>
        <dbReference type="SAM" id="Phobius"/>
    </source>
</evidence>
<evidence type="ECO:0000256" key="10">
    <source>
        <dbReference type="ARBA" id="ARBA00022840"/>
    </source>
</evidence>
<feature type="transmembrane region" description="Helical" evidence="15">
    <location>
        <begin position="709"/>
        <end position="733"/>
    </location>
</feature>
<dbReference type="InterPro" id="IPR050510">
    <property type="entry name" value="Cation_transp_ATPase_P-type"/>
</dbReference>
<dbReference type="GO" id="GO:0005524">
    <property type="term" value="F:ATP binding"/>
    <property type="evidence" value="ECO:0007669"/>
    <property type="project" value="UniProtKB-KW"/>
</dbReference>
<keyword evidence="5" id="KW-0406">Ion transport</keyword>
<dbReference type="SUPFAM" id="SSF81653">
    <property type="entry name" value="Calcium ATPase, transduction domain A"/>
    <property type="match status" value="1"/>
</dbReference>
<dbReference type="Gene3D" id="2.70.150.10">
    <property type="entry name" value="Calcium-transporting ATPase, cytoplasmic transduction domain A"/>
    <property type="match status" value="1"/>
</dbReference>
<reference evidence="19 20" key="3">
    <citation type="submission" date="2017-09" db="EMBL/GenBank/DDBJ databases">
        <title>Tripartite evolution among Lactobacillus johnsonii, Lactobacillus taiwanensis, Lactobacillus reuteri and their rodent host.</title>
        <authorList>
            <person name="Wang T."/>
            <person name="Knowles S."/>
            <person name="Cheng C."/>
        </authorList>
    </citation>
    <scope>NUCLEOTIDE SEQUENCE [LARGE SCALE GENOMIC DNA]</scope>
    <source>
        <strain evidence="18 19">609q</strain>
        <strain evidence="17 20">609u</strain>
    </source>
</reference>
<keyword evidence="7" id="KW-0479">Metal-binding</keyword>
<feature type="transmembrane region" description="Helical" evidence="15">
    <location>
        <begin position="820"/>
        <end position="843"/>
    </location>
</feature>
<dbReference type="EMBL" id="NGNV01000064">
    <property type="protein sequence ID" value="OYR86773.1"/>
    <property type="molecule type" value="Genomic_DNA"/>
</dbReference>
<feature type="transmembrane region" description="Helical" evidence="15">
    <location>
        <begin position="85"/>
        <end position="101"/>
    </location>
</feature>
<evidence type="ECO:0000256" key="5">
    <source>
        <dbReference type="ARBA" id="ARBA00022568"/>
    </source>
</evidence>
<evidence type="ECO:0000256" key="8">
    <source>
        <dbReference type="ARBA" id="ARBA00022741"/>
    </source>
</evidence>
<dbReference type="Gene3D" id="3.40.1110.10">
    <property type="entry name" value="Calcium-transporting ATPase, cytoplasmic domain N"/>
    <property type="match status" value="1"/>
</dbReference>
<keyword evidence="4" id="KW-1003">Cell membrane</keyword>
<dbReference type="SFLD" id="SFLDS00003">
    <property type="entry name" value="Haloacid_Dehalogenase"/>
    <property type="match status" value="1"/>
</dbReference>
<evidence type="ECO:0000313" key="18">
    <source>
        <dbReference type="EMBL" id="OYR89755.1"/>
    </source>
</evidence>
<dbReference type="Pfam" id="PF00122">
    <property type="entry name" value="E1-E2_ATPase"/>
    <property type="match status" value="1"/>
</dbReference>
<dbReference type="InterPro" id="IPR023214">
    <property type="entry name" value="HAD_sf"/>
</dbReference>
<evidence type="ECO:0000256" key="2">
    <source>
        <dbReference type="ARBA" id="ARBA00005675"/>
    </source>
</evidence>
<dbReference type="NCBIfam" id="TIGR01494">
    <property type="entry name" value="ATPase_P-type"/>
    <property type="match status" value="2"/>
</dbReference>
<evidence type="ECO:0000256" key="9">
    <source>
        <dbReference type="ARBA" id="ARBA00022837"/>
    </source>
</evidence>
<evidence type="ECO:0000256" key="11">
    <source>
        <dbReference type="ARBA" id="ARBA00022967"/>
    </source>
</evidence>
<dbReference type="InterPro" id="IPR059000">
    <property type="entry name" value="ATPase_P-type_domA"/>
</dbReference>
<dbReference type="EMBL" id="NGNX01000064">
    <property type="protein sequence ID" value="OYR89755.1"/>
    <property type="molecule type" value="Genomic_DNA"/>
</dbReference>
<evidence type="ECO:0000256" key="7">
    <source>
        <dbReference type="ARBA" id="ARBA00022723"/>
    </source>
</evidence>
<name>A0A256L8M8_9LACO</name>
<evidence type="ECO:0000256" key="4">
    <source>
        <dbReference type="ARBA" id="ARBA00022475"/>
    </source>
</evidence>
<proteinExistence type="inferred from homology"/>
<dbReference type="EC" id="7.2.2.10" evidence="3"/>
<dbReference type="InterPro" id="IPR023299">
    <property type="entry name" value="ATPase_P-typ_cyto_dom_N"/>
</dbReference>
<feature type="transmembrane region" description="Helical" evidence="15">
    <location>
        <begin position="61"/>
        <end position="79"/>
    </location>
</feature>
<keyword evidence="8" id="KW-0547">Nucleotide-binding</keyword>
<dbReference type="AlphaFoldDB" id="A0A256L8M8"/>
<dbReference type="FunFam" id="3.40.50.1000:FF:000028">
    <property type="entry name" value="Calcium-transporting P-type ATPase, putative"/>
    <property type="match status" value="1"/>
</dbReference>
<dbReference type="Pfam" id="PF13246">
    <property type="entry name" value="Cation_ATPase"/>
    <property type="match status" value="1"/>
</dbReference>
<dbReference type="SUPFAM" id="SSF81660">
    <property type="entry name" value="Metal cation-transporting ATPase, ATP-binding domain N"/>
    <property type="match status" value="1"/>
</dbReference>
<keyword evidence="13 15" id="KW-0472">Membrane</keyword>
<keyword evidence="6 15" id="KW-0812">Transmembrane</keyword>
<evidence type="ECO:0000256" key="13">
    <source>
        <dbReference type="ARBA" id="ARBA00023136"/>
    </source>
</evidence>
<feature type="domain" description="Cation-transporting P-type ATPase N-terminal" evidence="16">
    <location>
        <begin position="8"/>
        <end position="81"/>
    </location>
</feature>
<dbReference type="GO" id="GO:0140352">
    <property type="term" value="P:export from cell"/>
    <property type="evidence" value="ECO:0007669"/>
    <property type="project" value="UniProtKB-ARBA"/>
</dbReference>
<reference evidence="18 19" key="1">
    <citation type="submission" date="2017-04" db="EMBL/GenBank/DDBJ databases">
        <authorList>
            <person name="Afonso C.L."/>
            <person name="Miller P.J."/>
            <person name="Scott M.A."/>
            <person name="Spackman E."/>
            <person name="Goraichik I."/>
            <person name="Dimitrov K.M."/>
            <person name="Suarez D.L."/>
            <person name="Swayne D.E."/>
        </authorList>
    </citation>
    <scope>NUCLEOTIDE SEQUENCE [LARGE SCALE GENOMIC DNA]</scope>
    <source>
        <strain evidence="18 19">609q</strain>
    </source>
</reference>
<keyword evidence="10" id="KW-0067">ATP-binding</keyword>
<comment type="catalytic activity">
    <reaction evidence="14">
        <text>Ca(2+)(in) + ATP + H2O = Ca(2+)(out) + ADP + phosphate + H(+)</text>
        <dbReference type="Rhea" id="RHEA:18105"/>
        <dbReference type="ChEBI" id="CHEBI:15377"/>
        <dbReference type="ChEBI" id="CHEBI:15378"/>
        <dbReference type="ChEBI" id="CHEBI:29108"/>
        <dbReference type="ChEBI" id="CHEBI:30616"/>
        <dbReference type="ChEBI" id="CHEBI:43474"/>
        <dbReference type="ChEBI" id="CHEBI:456216"/>
        <dbReference type="EC" id="7.2.2.10"/>
    </reaction>
</comment>
<evidence type="ECO:0000256" key="3">
    <source>
        <dbReference type="ARBA" id="ARBA00012790"/>
    </source>
</evidence>
<dbReference type="PROSITE" id="PS00154">
    <property type="entry name" value="ATPASE_E1_E2"/>
    <property type="match status" value="1"/>
</dbReference>
<dbReference type="GO" id="GO:0005886">
    <property type="term" value="C:plasma membrane"/>
    <property type="evidence" value="ECO:0007669"/>
    <property type="project" value="UniProtKB-SubCell"/>
</dbReference>
<evidence type="ECO:0000313" key="17">
    <source>
        <dbReference type="EMBL" id="OYR86773.1"/>
    </source>
</evidence>
<dbReference type="InterPro" id="IPR006068">
    <property type="entry name" value="ATPase_P-typ_cation-transptr_C"/>
</dbReference>
<keyword evidence="20" id="KW-1185">Reference proteome</keyword>
<feature type="transmembrane region" description="Helical" evidence="15">
    <location>
        <begin position="275"/>
        <end position="303"/>
    </location>
</feature>
<dbReference type="RefSeq" id="WP_094496743.1">
    <property type="nucleotide sequence ID" value="NZ_NGNV01000064.1"/>
</dbReference>
<dbReference type="PANTHER" id="PTHR43294">
    <property type="entry name" value="SODIUM/POTASSIUM-TRANSPORTING ATPASE SUBUNIT ALPHA"/>
    <property type="match status" value="1"/>
</dbReference>
<gene>
    <name evidence="17" type="ORF">CBF53_11185</name>
    <name evidence="18" type="ORF">CBF70_11415</name>
</gene>
<feature type="transmembrane region" description="Helical" evidence="15">
    <location>
        <begin position="682"/>
        <end position="703"/>
    </location>
</feature>
<dbReference type="SFLD" id="SFLDG00002">
    <property type="entry name" value="C1.7:_P-type_atpase_like"/>
    <property type="match status" value="1"/>
</dbReference>
<keyword evidence="5" id="KW-0813">Transport</keyword>
<feature type="transmembrane region" description="Helical" evidence="15">
    <location>
        <begin position="754"/>
        <end position="776"/>
    </location>
</feature>
<dbReference type="Pfam" id="PF00689">
    <property type="entry name" value="Cation_ATPase_C"/>
    <property type="match status" value="1"/>
</dbReference>
<dbReference type="SUPFAM" id="SSF56784">
    <property type="entry name" value="HAD-like"/>
    <property type="match status" value="1"/>
</dbReference>
<feature type="transmembrane region" description="Helical" evidence="15">
    <location>
        <begin position="782"/>
        <end position="799"/>
    </location>
</feature>
<dbReference type="InterPro" id="IPR001757">
    <property type="entry name" value="P_typ_ATPase"/>
</dbReference>
<evidence type="ECO:0000256" key="12">
    <source>
        <dbReference type="ARBA" id="ARBA00022989"/>
    </source>
</evidence>
<comment type="caution">
    <text evidence="18">The sequence shown here is derived from an EMBL/GenBank/DDBJ whole genome shotgun (WGS) entry which is preliminary data.</text>
</comment>
<dbReference type="SUPFAM" id="SSF81665">
    <property type="entry name" value="Calcium ATPase, transmembrane domain M"/>
    <property type="match status" value="1"/>
</dbReference>
<dbReference type="InterPro" id="IPR023298">
    <property type="entry name" value="ATPase_P-typ_TM_dom_sf"/>
</dbReference>
<sequence>MDNQKQPPSYSQTTNELFSNLETSSSGLSEPEAERRLKKYGPNALAEKPPKSILTMLKEQIIDPMILILLGAAAFSAILNEWVEAGVIFFIVVVNSIIGIIQEKKAQSSLAALKTMSAATATVIRDGMEKIIPASELVIGDLVSLASGDMVPADLRLTQSANLKIAEASLTGESIASEKNATAVLSPDCPLGDRKNMAYTSSIVTYGRGSGIVTKTGMDTEIGQIAGMLENDDAGDTPLKRKLNAVGKILTIIGLIICVLIFAIGSFYGRPLLPQFLVAISLAISIIPEGLPATATIIMALGVQRMAKQHALIKKLPAVETLGNATVICSDKTGTLTLNKMTVTHLANGDDFLNKKVLSREKANKDSNSYKQLIYASSLCNDASFNLENPKEVIGDPTEGALLPLAHDLGYSALNLRKEYPRLSEYPFDSIRKRMTTVHEINNEYIAYTKGALDELLPLCDYIHTNNGTRKLTKADKDNILALSHKMSDQALRVLGFASKNILNLPQEDEDIEQHLVFLGAVGMIDPARDEVKASIKMAREAGIKTIMITGDHKNTAVAIAKNLGIYTNGNTVISGTELNEMTDKQLDQAVKSATVFARVSPNDKLRIIQSLERNDEVVAMTGDGVNDSPALKAADIGVAMGIGGTDVAKDVSDMILLNDSFTTITAAIKEGRKVYRNIQKVIQFLLVGNIAEITTLFVATIFNWDPPLLAVHILWVNLATASLPALALGVDPASKNIMKHKPVKTGTLFERDLIWRVISQGIFVALMTLLAYWIGATFDNPIAGQTMAFCVLALSQMLRAFNQHSNTDPIWVRGNKMNVWLIISFMVSAALMGIILFTPNLQSLFHLTALSSKQWLVVIILSLFSILQVEITKLIKRLSRVRQKDRKLQTATD</sequence>
<dbReference type="PRINTS" id="PR00120">
    <property type="entry name" value="HATPASE"/>
</dbReference>
<dbReference type="SFLD" id="SFLDF00027">
    <property type="entry name" value="p-type_atpase"/>
    <property type="match status" value="1"/>
</dbReference>
<dbReference type="Proteomes" id="UP000216316">
    <property type="component" value="Unassembled WGS sequence"/>
</dbReference>
<keyword evidence="12 15" id="KW-1133">Transmembrane helix</keyword>
<reference evidence="17" key="2">
    <citation type="submission" date="2017-05" db="EMBL/GenBank/DDBJ databases">
        <authorList>
            <person name="Lin X.B."/>
            <person name="Stothard P."/>
            <person name="Tasseva G."/>
            <person name="Walter J."/>
        </authorList>
    </citation>
    <scope>NUCLEOTIDE SEQUENCE</scope>
    <source>
        <strain evidence="17">609u</strain>
    </source>
</reference>
<feature type="transmembrane region" description="Helical" evidence="15">
    <location>
        <begin position="855"/>
        <end position="876"/>
    </location>
</feature>
<keyword evidence="5" id="KW-0109">Calcium transport</keyword>
<dbReference type="Proteomes" id="UP000215828">
    <property type="component" value="Unassembled WGS sequence"/>
</dbReference>
<dbReference type="Gene3D" id="1.20.1110.10">
    <property type="entry name" value="Calcium-transporting ATPase, transmembrane domain"/>
    <property type="match status" value="1"/>
</dbReference>